<evidence type="ECO:0000256" key="1">
    <source>
        <dbReference type="SAM" id="MobiDB-lite"/>
    </source>
</evidence>
<name>D8UA13_VOLCA</name>
<protein>
    <recommendedName>
        <fullName evidence="5">Secreted protein</fullName>
    </recommendedName>
</protein>
<dbReference type="AlphaFoldDB" id="D8UA13"/>
<feature type="chain" id="PRO_5003124309" description="Secreted protein" evidence="2">
    <location>
        <begin position="23"/>
        <end position="149"/>
    </location>
</feature>
<sequence>MHDGLVRWLMLVHAPMMARLLADSSGAACRGRFCTCPQSPIFATLCIEDVTSPRSPIEWFGPQGPTSPVLNSSPQHYYHGHWSCRPRSSAYPYPVRCRCPAPSSHTACSPWHHRRLGTQSLGSRRQWRERSPHPCTPGDPAETAGPEVT</sequence>
<dbReference type="KEGG" id="vcn:VOLCADRAFT_106830"/>
<dbReference type="RefSeq" id="XP_002955495.1">
    <property type="nucleotide sequence ID" value="XM_002955449.1"/>
</dbReference>
<dbReference type="GeneID" id="9616768"/>
<evidence type="ECO:0008006" key="5">
    <source>
        <dbReference type="Google" id="ProtNLM"/>
    </source>
</evidence>
<feature type="region of interest" description="Disordered" evidence="1">
    <location>
        <begin position="119"/>
        <end position="149"/>
    </location>
</feature>
<organism evidence="4">
    <name type="scientific">Volvox carteri f. nagariensis</name>
    <dbReference type="NCBI Taxonomy" id="3068"/>
    <lineage>
        <taxon>Eukaryota</taxon>
        <taxon>Viridiplantae</taxon>
        <taxon>Chlorophyta</taxon>
        <taxon>core chlorophytes</taxon>
        <taxon>Chlorophyceae</taxon>
        <taxon>CS clade</taxon>
        <taxon>Chlamydomonadales</taxon>
        <taxon>Volvocaceae</taxon>
        <taxon>Volvox</taxon>
    </lineage>
</organism>
<gene>
    <name evidence="3" type="ORF">VOLCADRAFT_106830</name>
</gene>
<evidence type="ECO:0000313" key="3">
    <source>
        <dbReference type="EMBL" id="EFJ43348.1"/>
    </source>
</evidence>
<keyword evidence="2" id="KW-0732">Signal</keyword>
<keyword evidence="4" id="KW-1185">Reference proteome</keyword>
<feature type="signal peptide" evidence="2">
    <location>
        <begin position="1"/>
        <end position="22"/>
    </location>
</feature>
<proteinExistence type="predicted"/>
<evidence type="ECO:0000313" key="4">
    <source>
        <dbReference type="Proteomes" id="UP000001058"/>
    </source>
</evidence>
<accession>D8UA13</accession>
<dbReference type="Proteomes" id="UP000001058">
    <property type="component" value="Unassembled WGS sequence"/>
</dbReference>
<dbReference type="EMBL" id="GL378373">
    <property type="protein sequence ID" value="EFJ43348.1"/>
    <property type="molecule type" value="Genomic_DNA"/>
</dbReference>
<evidence type="ECO:0000256" key="2">
    <source>
        <dbReference type="SAM" id="SignalP"/>
    </source>
</evidence>
<dbReference type="InParanoid" id="D8UA13"/>
<reference evidence="3 4" key="1">
    <citation type="journal article" date="2010" name="Science">
        <title>Genomic analysis of organismal complexity in the multicellular green alga Volvox carteri.</title>
        <authorList>
            <person name="Prochnik S.E."/>
            <person name="Umen J."/>
            <person name="Nedelcu A.M."/>
            <person name="Hallmann A."/>
            <person name="Miller S.M."/>
            <person name="Nishii I."/>
            <person name="Ferris P."/>
            <person name="Kuo A."/>
            <person name="Mitros T."/>
            <person name="Fritz-Laylin L.K."/>
            <person name="Hellsten U."/>
            <person name="Chapman J."/>
            <person name="Simakov O."/>
            <person name="Rensing S.A."/>
            <person name="Terry A."/>
            <person name="Pangilinan J."/>
            <person name="Kapitonov V."/>
            <person name="Jurka J."/>
            <person name="Salamov A."/>
            <person name="Shapiro H."/>
            <person name="Schmutz J."/>
            <person name="Grimwood J."/>
            <person name="Lindquist E."/>
            <person name="Lucas S."/>
            <person name="Grigoriev I.V."/>
            <person name="Schmitt R."/>
            <person name="Kirk D."/>
            <person name="Rokhsar D.S."/>
        </authorList>
    </citation>
    <scope>NUCLEOTIDE SEQUENCE [LARGE SCALE GENOMIC DNA]</scope>
    <source>
        <strain evidence="4">f. Nagariensis / Eve</strain>
    </source>
</reference>